<gene>
    <name evidence="1" type="primary">sstT_3</name>
    <name evidence="1" type="ORF">NCTC8284_02806</name>
</gene>
<dbReference type="Proteomes" id="UP000278733">
    <property type="component" value="Chromosome"/>
</dbReference>
<dbReference type="AlphaFoldDB" id="A0A448MR33"/>
<dbReference type="EMBL" id="LR134405">
    <property type="protein sequence ID" value="VEH67609.1"/>
    <property type="molecule type" value="Genomic_DNA"/>
</dbReference>
<evidence type="ECO:0000313" key="2">
    <source>
        <dbReference type="Proteomes" id="UP000278733"/>
    </source>
</evidence>
<name>A0A448MR33_9PAST</name>
<evidence type="ECO:0000313" key="1">
    <source>
        <dbReference type="EMBL" id="VEH67609.1"/>
    </source>
</evidence>
<sequence>MKEDVSSAPQSVTQVLLTLVLNVVDNPLNAILKQILLVFWLGQSV</sequence>
<organism evidence="1 2">
    <name type="scientific">Rodentibacter pneumotropicus</name>
    <dbReference type="NCBI Taxonomy" id="758"/>
    <lineage>
        <taxon>Bacteria</taxon>
        <taxon>Pseudomonadati</taxon>
        <taxon>Pseudomonadota</taxon>
        <taxon>Gammaproteobacteria</taxon>
        <taxon>Pasteurellales</taxon>
        <taxon>Pasteurellaceae</taxon>
        <taxon>Rodentibacter</taxon>
    </lineage>
</organism>
<proteinExistence type="predicted"/>
<reference evidence="1 2" key="1">
    <citation type="submission" date="2018-12" db="EMBL/GenBank/DDBJ databases">
        <authorList>
            <consortium name="Pathogen Informatics"/>
        </authorList>
    </citation>
    <scope>NUCLEOTIDE SEQUENCE [LARGE SCALE GENOMIC DNA]</scope>
    <source>
        <strain evidence="1 2">NCTC8284</strain>
    </source>
</reference>
<accession>A0A448MR33</accession>
<dbReference type="KEGG" id="rpne:NCTC8284_02806"/>
<protein>
    <submittedName>
        <fullName evidence="1">Serine/threonine transporter SstT</fullName>
    </submittedName>
</protein>